<dbReference type="Proteomes" id="UP001603857">
    <property type="component" value="Unassembled WGS sequence"/>
</dbReference>
<evidence type="ECO:0000313" key="1">
    <source>
        <dbReference type="EMBL" id="KAL2327457.1"/>
    </source>
</evidence>
<dbReference type="EMBL" id="JBGMDY010000007">
    <property type="protein sequence ID" value="KAL2327457.1"/>
    <property type="molecule type" value="Genomic_DNA"/>
</dbReference>
<protein>
    <submittedName>
        <fullName evidence="1">Uncharacterized protein</fullName>
    </submittedName>
</protein>
<evidence type="ECO:0000313" key="2">
    <source>
        <dbReference type="Proteomes" id="UP001603857"/>
    </source>
</evidence>
<reference evidence="1 2" key="1">
    <citation type="submission" date="2024-08" db="EMBL/GenBank/DDBJ databases">
        <title>Insights into the chromosomal genome structure of Flemingia macrophylla.</title>
        <authorList>
            <person name="Ding Y."/>
            <person name="Zhao Y."/>
            <person name="Bi W."/>
            <person name="Wu M."/>
            <person name="Zhao G."/>
            <person name="Gong Y."/>
            <person name="Li W."/>
            <person name="Zhang P."/>
        </authorList>
    </citation>
    <scope>NUCLEOTIDE SEQUENCE [LARGE SCALE GENOMIC DNA]</scope>
    <source>
        <strain evidence="1">DYQJB</strain>
        <tissue evidence="1">Leaf</tissue>
    </source>
</reference>
<proteinExistence type="predicted"/>
<organism evidence="1 2">
    <name type="scientific">Flemingia macrophylla</name>
    <dbReference type="NCBI Taxonomy" id="520843"/>
    <lineage>
        <taxon>Eukaryota</taxon>
        <taxon>Viridiplantae</taxon>
        <taxon>Streptophyta</taxon>
        <taxon>Embryophyta</taxon>
        <taxon>Tracheophyta</taxon>
        <taxon>Spermatophyta</taxon>
        <taxon>Magnoliopsida</taxon>
        <taxon>eudicotyledons</taxon>
        <taxon>Gunneridae</taxon>
        <taxon>Pentapetalae</taxon>
        <taxon>rosids</taxon>
        <taxon>fabids</taxon>
        <taxon>Fabales</taxon>
        <taxon>Fabaceae</taxon>
        <taxon>Papilionoideae</taxon>
        <taxon>50 kb inversion clade</taxon>
        <taxon>NPAAA clade</taxon>
        <taxon>indigoferoid/millettioid clade</taxon>
        <taxon>Phaseoleae</taxon>
        <taxon>Flemingia</taxon>
    </lineage>
</organism>
<sequence>MALPNQKNCGNESNSGCLRDPGLSLSYINQFFPNPYVVTKCSSLTTSIKAHFSCIDPSKKANEVTNVTSSSQGMEFNIVDYVVWLLHRSSRSFSQAINSLGLARSGPALAMAWIGKNVYEWHRRITYKVAVYALIKVAIDLEILLSHERINELSLVKEM</sequence>
<name>A0ABD1LVA9_9FABA</name>
<comment type="caution">
    <text evidence="1">The sequence shown here is derived from an EMBL/GenBank/DDBJ whole genome shotgun (WGS) entry which is preliminary data.</text>
</comment>
<gene>
    <name evidence="1" type="ORF">Fmac_020884</name>
</gene>
<accession>A0ABD1LVA9</accession>
<dbReference type="AlphaFoldDB" id="A0ABD1LVA9"/>
<keyword evidence="2" id="KW-1185">Reference proteome</keyword>